<keyword evidence="7 11" id="KW-1133">Transmembrane helix</keyword>
<organism evidence="14 15">
    <name type="scientific">Dokdonia pacifica</name>
    <dbReference type="NCBI Taxonomy" id="1627892"/>
    <lineage>
        <taxon>Bacteria</taxon>
        <taxon>Pseudomonadati</taxon>
        <taxon>Bacteroidota</taxon>
        <taxon>Flavobacteriia</taxon>
        <taxon>Flavobacteriales</taxon>
        <taxon>Flavobacteriaceae</taxon>
        <taxon>Dokdonia</taxon>
    </lineage>
</organism>
<keyword evidence="10" id="KW-0997">Cell inner membrane</keyword>
<feature type="domain" description="ABC3 transporter permease C-terminal" evidence="12">
    <location>
        <begin position="169"/>
        <end position="284"/>
    </location>
</feature>
<protein>
    <recommendedName>
        <fullName evidence="3 10">Cell division protein FtsX</fullName>
    </recommendedName>
</protein>
<evidence type="ECO:0000256" key="7">
    <source>
        <dbReference type="ARBA" id="ARBA00022989"/>
    </source>
</evidence>
<feature type="transmembrane region" description="Helical" evidence="11">
    <location>
        <begin position="163"/>
        <end position="184"/>
    </location>
</feature>
<evidence type="ECO:0000256" key="11">
    <source>
        <dbReference type="SAM" id="Phobius"/>
    </source>
</evidence>
<dbReference type="OrthoDB" id="9813411at2"/>
<evidence type="ECO:0000256" key="4">
    <source>
        <dbReference type="ARBA" id="ARBA00022475"/>
    </source>
</evidence>
<evidence type="ECO:0000256" key="5">
    <source>
        <dbReference type="ARBA" id="ARBA00022618"/>
    </source>
</evidence>
<comment type="function">
    <text evidence="10">Required for cell division and gliding motility.</text>
</comment>
<evidence type="ECO:0000259" key="12">
    <source>
        <dbReference type="Pfam" id="PF02687"/>
    </source>
</evidence>
<evidence type="ECO:0000259" key="13">
    <source>
        <dbReference type="Pfam" id="PF18075"/>
    </source>
</evidence>
<dbReference type="PANTHER" id="PTHR47755">
    <property type="entry name" value="CELL DIVISION PROTEIN FTSX"/>
    <property type="match status" value="1"/>
</dbReference>
<keyword evidence="8 10" id="KW-0472">Membrane</keyword>
<feature type="transmembrane region" description="Helical" evidence="11">
    <location>
        <begin position="12"/>
        <end position="39"/>
    </location>
</feature>
<reference evidence="14 15" key="1">
    <citation type="submission" date="2017-06" db="EMBL/GenBank/DDBJ databases">
        <authorList>
            <person name="Kim H.J."/>
            <person name="Triplett B.A."/>
        </authorList>
    </citation>
    <scope>NUCLEOTIDE SEQUENCE [LARGE SCALE GENOMIC DNA]</scope>
    <source>
        <strain evidence="14 15">DSM 25597</strain>
    </source>
</reference>
<evidence type="ECO:0000256" key="10">
    <source>
        <dbReference type="PIRNR" id="PIRNR003097"/>
    </source>
</evidence>
<feature type="transmembrane region" description="Helical" evidence="11">
    <location>
        <begin position="255"/>
        <end position="278"/>
    </location>
</feature>
<evidence type="ECO:0000256" key="2">
    <source>
        <dbReference type="ARBA" id="ARBA00007379"/>
    </source>
</evidence>
<keyword evidence="4 10" id="KW-1003">Cell membrane</keyword>
<evidence type="ECO:0000256" key="8">
    <source>
        <dbReference type="ARBA" id="ARBA00023136"/>
    </source>
</evidence>
<sequence length="292" mass="33487">MASSFERYQKRRLFFSYFSVIISITLVLSLLGALGIVVINAKKVADHVKEKVVISVYLKNSAKDVEIKQLQKSLALAEYTKSSVFVSKETAAEEHSEEIGENFMDYLGYNPLQNSIDLYLKADYVSFEKTKEISDEIASKDFVDEVTYNKRLISLLNDNIKRISFWVLIVSVIFTFIAVLLINSSIRLSVYAKRFTIKTMQMVGATKRFIRRPFVWRSVRLGMLGALLALIGMAAILYYLNEQFPDLALLDDKLMIGALFLGVFLLGIFITWISTFFATQRFLNLRTDELYY</sequence>
<dbReference type="EMBL" id="FZNY01000001">
    <property type="protein sequence ID" value="SNR41964.1"/>
    <property type="molecule type" value="Genomic_DNA"/>
</dbReference>
<dbReference type="GO" id="GO:0005886">
    <property type="term" value="C:plasma membrane"/>
    <property type="evidence" value="ECO:0007669"/>
    <property type="project" value="UniProtKB-SubCell"/>
</dbReference>
<dbReference type="PIRSF" id="PIRSF003097">
    <property type="entry name" value="FtsX"/>
    <property type="match status" value="1"/>
</dbReference>
<dbReference type="InterPro" id="IPR004513">
    <property type="entry name" value="FtsX"/>
</dbReference>
<keyword evidence="6 11" id="KW-0812">Transmembrane</keyword>
<dbReference type="PANTHER" id="PTHR47755:SF1">
    <property type="entry name" value="CELL DIVISION PROTEIN FTSX"/>
    <property type="match status" value="1"/>
</dbReference>
<keyword evidence="9 10" id="KW-0131">Cell cycle</keyword>
<evidence type="ECO:0000313" key="15">
    <source>
        <dbReference type="Proteomes" id="UP000198379"/>
    </source>
</evidence>
<gene>
    <name evidence="14" type="ORF">SAMN06265376_101725</name>
</gene>
<feature type="domain" description="FtsX extracellular" evidence="13">
    <location>
        <begin position="52"/>
        <end position="146"/>
    </location>
</feature>
<dbReference type="InterPro" id="IPR040690">
    <property type="entry name" value="FtsX_ECD"/>
</dbReference>
<evidence type="ECO:0000313" key="14">
    <source>
        <dbReference type="EMBL" id="SNR41964.1"/>
    </source>
</evidence>
<dbReference type="Proteomes" id="UP000198379">
    <property type="component" value="Unassembled WGS sequence"/>
</dbReference>
<dbReference type="Pfam" id="PF02687">
    <property type="entry name" value="FtsX"/>
    <property type="match status" value="1"/>
</dbReference>
<dbReference type="RefSeq" id="WP_089370045.1">
    <property type="nucleotide sequence ID" value="NZ_BMEP01000002.1"/>
</dbReference>
<evidence type="ECO:0000256" key="1">
    <source>
        <dbReference type="ARBA" id="ARBA00004651"/>
    </source>
</evidence>
<dbReference type="Pfam" id="PF18075">
    <property type="entry name" value="FtsX_ECD"/>
    <property type="match status" value="1"/>
</dbReference>
<keyword evidence="15" id="KW-1185">Reference proteome</keyword>
<name>A0A238W6M9_9FLAO</name>
<dbReference type="InterPro" id="IPR003838">
    <property type="entry name" value="ABC3_permease_C"/>
</dbReference>
<comment type="similarity">
    <text evidence="2 10">Belongs to the ABC-4 integral membrane protein family. FtsX subfamily.</text>
</comment>
<dbReference type="GO" id="GO:0051301">
    <property type="term" value="P:cell division"/>
    <property type="evidence" value="ECO:0007669"/>
    <property type="project" value="UniProtKB-KW"/>
</dbReference>
<dbReference type="AlphaFoldDB" id="A0A238W6M9"/>
<accession>A0A238W6M9</accession>
<comment type="subcellular location">
    <subcellularLocation>
        <location evidence="10">Cell inner membrane</location>
    </subcellularLocation>
    <subcellularLocation>
        <location evidence="1">Cell membrane</location>
        <topology evidence="1">Multi-pass membrane protein</topology>
    </subcellularLocation>
</comment>
<evidence type="ECO:0000256" key="9">
    <source>
        <dbReference type="ARBA" id="ARBA00023306"/>
    </source>
</evidence>
<proteinExistence type="inferred from homology"/>
<keyword evidence="5 10" id="KW-0132">Cell division</keyword>
<dbReference type="Gene3D" id="3.30.70.3040">
    <property type="match status" value="1"/>
</dbReference>
<evidence type="ECO:0000256" key="3">
    <source>
        <dbReference type="ARBA" id="ARBA00021907"/>
    </source>
</evidence>
<feature type="transmembrane region" description="Helical" evidence="11">
    <location>
        <begin position="221"/>
        <end position="240"/>
    </location>
</feature>
<evidence type="ECO:0000256" key="6">
    <source>
        <dbReference type="ARBA" id="ARBA00022692"/>
    </source>
</evidence>